<keyword evidence="2" id="KW-0677">Repeat</keyword>
<evidence type="ECO:0008006" key="7">
    <source>
        <dbReference type="Google" id="ProtNLM"/>
    </source>
</evidence>
<feature type="repeat" description="PPR" evidence="3">
    <location>
        <begin position="123"/>
        <end position="157"/>
    </location>
</feature>
<protein>
    <recommendedName>
        <fullName evidence="7">Pentatricopeptide repeat-containing protein</fullName>
    </recommendedName>
</protein>
<dbReference type="Pfam" id="PF13041">
    <property type="entry name" value="PPR_2"/>
    <property type="match status" value="1"/>
</dbReference>
<name>A0A6A2WVB6_HIBSY</name>
<dbReference type="Proteomes" id="UP000436088">
    <property type="component" value="Unassembled WGS sequence"/>
</dbReference>
<feature type="region of interest" description="Disordered" evidence="4">
    <location>
        <begin position="357"/>
        <end position="381"/>
    </location>
</feature>
<sequence length="381" mass="43704">MMVKRYFNKMLSEGIEPTRHTYNIMFWGFFLSLRLDTANRFYEDMKTRGIAPDTVTYNTLINGYTRFNRMEEAEKLFVEMKAKNLAPTVISYTTMIKGYVVVEKVDDGLRLFEEIKSFGTQPNAPTYSTLLPGLCDVGKTNEAKTILKDMVERYIAPKDNSIFIKLLNSQCKSGDMKAASDVLKAMIRLSIPSEFWVSWINFRSCYAWHQHYTDVSCNSGIWKDEATVKSLSIYGDYRTCYTALHIVYSTLQHALITELNLRILQGLAPWSTLKETFVGAQLIVFGAVLKRKRQQWRYLASNFTGCIAYLERRECEYDQKTLVDFFKVTRMTWLELANEVRNVLVIMGKGVTTEEEVGSPLKPLKSHNPDSDPINSIASAS</sequence>
<evidence type="ECO:0000313" key="5">
    <source>
        <dbReference type="EMBL" id="KAE8665248.1"/>
    </source>
</evidence>
<keyword evidence="6" id="KW-1185">Reference proteome</keyword>
<dbReference type="AlphaFoldDB" id="A0A6A2WVB6"/>
<dbReference type="Pfam" id="PF12854">
    <property type="entry name" value="PPR_1"/>
    <property type="match status" value="1"/>
</dbReference>
<comment type="similarity">
    <text evidence="1">Belongs to the PPR family. P subfamily.</text>
</comment>
<evidence type="ECO:0000256" key="2">
    <source>
        <dbReference type="ARBA" id="ARBA00022737"/>
    </source>
</evidence>
<evidence type="ECO:0000313" key="6">
    <source>
        <dbReference type="Proteomes" id="UP000436088"/>
    </source>
</evidence>
<proteinExistence type="inferred from homology"/>
<evidence type="ECO:0000256" key="3">
    <source>
        <dbReference type="PROSITE-ProRule" id="PRU00708"/>
    </source>
</evidence>
<gene>
    <name evidence="5" type="ORF">F3Y22_tig00112637pilonHSYRG00069</name>
</gene>
<feature type="repeat" description="PPR" evidence="3">
    <location>
        <begin position="88"/>
        <end position="122"/>
    </location>
</feature>
<accession>A0A6A2WVB6</accession>
<feature type="repeat" description="PPR" evidence="3">
    <location>
        <begin position="18"/>
        <end position="52"/>
    </location>
</feature>
<reference evidence="5" key="1">
    <citation type="submission" date="2019-09" db="EMBL/GenBank/DDBJ databases">
        <title>Draft genome information of white flower Hibiscus syriacus.</title>
        <authorList>
            <person name="Kim Y.-M."/>
        </authorList>
    </citation>
    <scope>NUCLEOTIDE SEQUENCE [LARGE SCALE GENOMIC DNA]</scope>
    <source>
        <strain evidence="5">YM2019G1</strain>
    </source>
</reference>
<evidence type="ECO:0000256" key="1">
    <source>
        <dbReference type="ARBA" id="ARBA00007626"/>
    </source>
</evidence>
<feature type="repeat" description="PPR" evidence="3">
    <location>
        <begin position="53"/>
        <end position="87"/>
    </location>
</feature>
<comment type="caution">
    <text evidence="5">The sequence shown here is derived from an EMBL/GenBank/DDBJ whole genome shotgun (WGS) entry which is preliminary data.</text>
</comment>
<dbReference type="PANTHER" id="PTHR47941">
    <property type="entry name" value="PENTATRICOPEPTIDE REPEAT-CONTAINING PROTEIN 3, MITOCHONDRIAL"/>
    <property type="match status" value="1"/>
</dbReference>
<dbReference type="Pfam" id="PF01535">
    <property type="entry name" value="PPR"/>
    <property type="match status" value="2"/>
</dbReference>
<dbReference type="InterPro" id="IPR002885">
    <property type="entry name" value="PPR_rpt"/>
</dbReference>
<dbReference type="PROSITE" id="PS51375">
    <property type="entry name" value="PPR"/>
    <property type="match status" value="4"/>
</dbReference>
<organism evidence="5 6">
    <name type="scientific">Hibiscus syriacus</name>
    <name type="common">Rose of Sharon</name>
    <dbReference type="NCBI Taxonomy" id="106335"/>
    <lineage>
        <taxon>Eukaryota</taxon>
        <taxon>Viridiplantae</taxon>
        <taxon>Streptophyta</taxon>
        <taxon>Embryophyta</taxon>
        <taxon>Tracheophyta</taxon>
        <taxon>Spermatophyta</taxon>
        <taxon>Magnoliopsida</taxon>
        <taxon>eudicotyledons</taxon>
        <taxon>Gunneridae</taxon>
        <taxon>Pentapetalae</taxon>
        <taxon>rosids</taxon>
        <taxon>malvids</taxon>
        <taxon>Malvales</taxon>
        <taxon>Malvaceae</taxon>
        <taxon>Malvoideae</taxon>
        <taxon>Hibiscus</taxon>
    </lineage>
</organism>
<dbReference type="InterPro" id="IPR011990">
    <property type="entry name" value="TPR-like_helical_dom_sf"/>
</dbReference>
<dbReference type="EMBL" id="VEPZ02001623">
    <property type="protein sequence ID" value="KAE8665248.1"/>
    <property type="molecule type" value="Genomic_DNA"/>
</dbReference>
<dbReference type="Gene3D" id="1.25.40.10">
    <property type="entry name" value="Tetratricopeptide repeat domain"/>
    <property type="match status" value="2"/>
</dbReference>
<dbReference type="NCBIfam" id="TIGR00756">
    <property type="entry name" value="PPR"/>
    <property type="match status" value="4"/>
</dbReference>
<evidence type="ECO:0000256" key="4">
    <source>
        <dbReference type="SAM" id="MobiDB-lite"/>
    </source>
</evidence>